<dbReference type="EMBL" id="KX943372">
    <property type="protein sequence ID" value="APX39462.1"/>
    <property type="molecule type" value="Genomic_DNA"/>
</dbReference>
<evidence type="ECO:0000256" key="11">
    <source>
        <dbReference type="ARBA" id="ARBA00022660"/>
    </source>
</evidence>
<evidence type="ECO:0000313" key="27">
    <source>
        <dbReference type="EMBL" id="APX39462.1"/>
    </source>
</evidence>
<dbReference type="GO" id="GO:0005743">
    <property type="term" value="C:mitochondrial inner membrane"/>
    <property type="evidence" value="ECO:0007669"/>
    <property type="project" value="UniProtKB-SubCell"/>
</dbReference>
<feature type="transmembrane region" description="Helical" evidence="25">
    <location>
        <begin position="230"/>
        <end position="251"/>
    </location>
</feature>
<protein>
    <recommendedName>
        <fullName evidence="8 24">Cytochrome c oxidase subunit 1</fullName>
        <ecNumber evidence="7 24">7.1.1.9</ecNumber>
    </recommendedName>
</protein>
<evidence type="ECO:0000256" key="23">
    <source>
        <dbReference type="ARBA" id="ARBA00049512"/>
    </source>
</evidence>
<comment type="function">
    <text evidence="24">Component of the cytochrome c oxidase, the last enzyme in the mitochondrial electron transport chain which drives oxidative phosphorylation. The respiratory chain contains 3 multisubunit complexes succinate dehydrogenase (complex II, CII), ubiquinol-cytochrome c oxidoreductase (cytochrome b-c1 complex, complex III, CIII) and cytochrome c oxidase (complex IV, CIV), that cooperate to transfer electrons derived from NADH and succinate to molecular oxygen, creating an electrochemical gradient over the inner membrane that drives transmembrane transport and the ATP synthase. Cytochrome c oxidase is the component of the respiratory chain that catalyzes the reduction of oxygen to water. Electrons originating from reduced cytochrome c in the intermembrane space (IMS) are transferred via the dinuclear copper A center (CU(A)) of subunit 2 and heme A of subunit 1 to the active site in subunit 1, a binuclear center (BNC) formed by heme A3 and copper B (CU(B)). The BNC reduces molecular oxygen to 2 water molecules using 4 electrons from cytochrome c in the IMS and 4 protons from the mitochondrial matrix.</text>
</comment>
<comment type="cofactor">
    <cofactor evidence="2">
        <name>heme</name>
        <dbReference type="ChEBI" id="CHEBI:30413"/>
    </cofactor>
</comment>
<feature type="transmembrane region" description="Helical" evidence="25">
    <location>
        <begin position="339"/>
        <end position="359"/>
    </location>
</feature>
<feature type="domain" description="Cytochrome oxidase subunit I profile" evidence="26">
    <location>
        <begin position="1"/>
        <end position="512"/>
    </location>
</feature>
<dbReference type="PROSITE" id="PS50855">
    <property type="entry name" value="COX1"/>
    <property type="match status" value="1"/>
</dbReference>
<feature type="transmembrane region" description="Helical" evidence="25">
    <location>
        <begin position="20"/>
        <end position="41"/>
    </location>
</feature>
<evidence type="ECO:0000256" key="10">
    <source>
        <dbReference type="ARBA" id="ARBA00022617"/>
    </source>
</evidence>
<reference evidence="27" key="1">
    <citation type="journal article" date="2015" name="Methods Ecol Evol 6">
        <title>Validating the power of mitochondrial metagenomics for community ecology and phylogenetics of complex assemblages.</title>
        <authorList>
            <person name="Gomez-Rodriguez C."/>
            <person name="Crampton-Platt A."/>
            <person name="Timmermans M.J.T.N."/>
            <person name="Baselga A."/>
            <person name="Vogler A.P."/>
        </authorList>
    </citation>
    <scope>NUCLEOTIDE SEQUENCE</scope>
</reference>
<dbReference type="UniPathway" id="UPA00705"/>
<keyword evidence="10 24" id="KW-0349">Heme</keyword>
<evidence type="ECO:0000256" key="20">
    <source>
        <dbReference type="ARBA" id="ARBA00023008"/>
    </source>
</evidence>
<evidence type="ECO:0000256" key="21">
    <source>
        <dbReference type="ARBA" id="ARBA00023128"/>
    </source>
</evidence>
<dbReference type="GO" id="GO:0046872">
    <property type="term" value="F:metal ion binding"/>
    <property type="evidence" value="ECO:0007669"/>
    <property type="project" value="UniProtKB-KW"/>
</dbReference>
<evidence type="ECO:0000256" key="24">
    <source>
        <dbReference type="RuleBase" id="RU000369"/>
    </source>
</evidence>
<keyword evidence="22 24" id="KW-0472">Membrane</keyword>
<dbReference type="PROSITE" id="PS00077">
    <property type="entry name" value="COX1_CUB"/>
    <property type="match status" value="1"/>
</dbReference>
<dbReference type="FunFam" id="1.20.210.10:FF:000001">
    <property type="entry name" value="Cytochrome c oxidase subunit 1"/>
    <property type="match status" value="1"/>
</dbReference>
<comment type="cofactor">
    <cofactor evidence="1">
        <name>Cu cation</name>
        <dbReference type="ChEBI" id="CHEBI:23378"/>
    </cofactor>
</comment>
<evidence type="ECO:0000256" key="9">
    <source>
        <dbReference type="ARBA" id="ARBA00022448"/>
    </source>
</evidence>
<proteinExistence type="inferred from homology"/>
<evidence type="ECO:0000256" key="17">
    <source>
        <dbReference type="ARBA" id="ARBA00022982"/>
    </source>
</evidence>
<evidence type="ECO:0000256" key="1">
    <source>
        <dbReference type="ARBA" id="ARBA00001935"/>
    </source>
</evidence>
<dbReference type="PANTHER" id="PTHR10422:SF18">
    <property type="entry name" value="CYTOCHROME C OXIDASE SUBUNIT 1"/>
    <property type="match status" value="1"/>
</dbReference>
<comment type="subcellular location">
    <subcellularLocation>
        <location evidence="3 24">Mitochondrion inner membrane</location>
        <topology evidence="3 24">Multi-pass membrane protein</topology>
    </subcellularLocation>
</comment>
<keyword evidence="9 24" id="KW-0813">Transport</keyword>
<keyword evidence="14 24" id="KW-0999">Mitochondrion inner membrane</keyword>
<dbReference type="GO" id="GO:0045277">
    <property type="term" value="C:respiratory chain complex IV"/>
    <property type="evidence" value="ECO:0007669"/>
    <property type="project" value="InterPro"/>
</dbReference>
<dbReference type="EC" id="7.1.1.9" evidence="7 24"/>
<dbReference type="GO" id="GO:0015990">
    <property type="term" value="P:electron transport coupled proton transport"/>
    <property type="evidence" value="ECO:0007669"/>
    <property type="project" value="TreeGrafter"/>
</dbReference>
<evidence type="ECO:0000256" key="25">
    <source>
        <dbReference type="SAM" id="Phobius"/>
    </source>
</evidence>
<evidence type="ECO:0000256" key="6">
    <source>
        <dbReference type="ARBA" id="ARBA00011164"/>
    </source>
</evidence>
<evidence type="ECO:0000256" key="13">
    <source>
        <dbReference type="ARBA" id="ARBA00022723"/>
    </source>
</evidence>
<dbReference type="AlphaFoldDB" id="A0A3G1GNU4"/>
<feature type="transmembrane region" description="Helical" evidence="25">
    <location>
        <begin position="412"/>
        <end position="430"/>
    </location>
</feature>
<dbReference type="InterPro" id="IPR036927">
    <property type="entry name" value="Cyt_c_oxase-like_su1_sf"/>
</dbReference>
<keyword evidence="16" id="KW-1278">Translocase</keyword>
<dbReference type="GO" id="GO:0020037">
    <property type="term" value="F:heme binding"/>
    <property type="evidence" value="ECO:0007669"/>
    <property type="project" value="InterPro"/>
</dbReference>
<dbReference type="Gene3D" id="1.20.210.10">
    <property type="entry name" value="Cytochrome c oxidase-like, subunit I domain"/>
    <property type="match status" value="1"/>
</dbReference>
<feature type="transmembrane region" description="Helical" evidence="25">
    <location>
        <begin position="53"/>
        <end position="75"/>
    </location>
</feature>
<evidence type="ECO:0000256" key="5">
    <source>
        <dbReference type="ARBA" id="ARBA00009578"/>
    </source>
</evidence>
<keyword evidence="18 25" id="KW-1133">Transmembrane helix</keyword>
<keyword evidence="12 24" id="KW-0812">Transmembrane</keyword>
<feature type="transmembrane region" description="Helical" evidence="25">
    <location>
        <begin position="272"/>
        <end position="291"/>
    </location>
</feature>
<dbReference type="PANTHER" id="PTHR10422">
    <property type="entry name" value="CYTOCHROME C OXIDASE SUBUNIT 1"/>
    <property type="match status" value="1"/>
</dbReference>
<evidence type="ECO:0000256" key="3">
    <source>
        <dbReference type="ARBA" id="ARBA00004448"/>
    </source>
</evidence>
<keyword evidence="15" id="KW-0460">Magnesium</keyword>
<evidence type="ECO:0000256" key="22">
    <source>
        <dbReference type="ARBA" id="ARBA00023136"/>
    </source>
</evidence>
<feature type="transmembrane region" description="Helical" evidence="25">
    <location>
        <begin position="183"/>
        <end position="210"/>
    </location>
</feature>
<comment type="similarity">
    <text evidence="5 24">Belongs to the heme-copper respiratory oxidase family.</text>
</comment>
<dbReference type="GO" id="GO:0004129">
    <property type="term" value="F:cytochrome-c oxidase activity"/>
    <property type="evidence" value="ECO:0007669"/>
    <property type="project" value="UniProtKB-EC"/>
</dbReference>
<gene>
    <name evidence="27" type="primary">cox1</name>
</gene>
<feature type="transmembrane region" description="Helical" evidence="25">
    <location>
        <begin position="303"/>
        <end position="327"/>
    </location>
</feature>
<dbReference type="InterPro" id="IPR033944">
    <property type="entry name" value="Cyt_c_oxase_su1_dom"/>
</dbReference>
<evidence type="ECO:0000256" key="14">
    <source>
        <dbReference type="ARBA" id="ARBA00022792"/>
    </source>
</evidence>
<evidence type="ECO:0000256" key="8">
    <source>
        <dbReference type="ARBA" id="ARBA00015947"/>
    </source>
</evidence>
<dbReference type="CDD" id="cd01663">
    <property type="entry name" value="Cyt_c_Oxidase_I"/>
    <property type="match status" value="1"/>
</dbReference>
<evidence type="ECO:0000256" key="4">
    <source>
        <dbReference type="ARBA" id="ARBA00004673"/>
    </source>
</evidence>
<dbReference type="PRINTS" id="PR01165">
    <property type="entry name" value="CYCOXIDASEI"/>
</dbReference>
<feature type="transmembrane region" description="Helical" evidence="25">
    <location>
        <begin position="450"/>
        <end position="473"/>
    </location>
</feature>
<evidence type="ECO:0000256" key="12">
    <source>
        <dbReference type="ARBA" id="ARBA00022692"/>
    </source>
</evidence>
<dbReference type="InterPro" id="IPR023616">
    <property type="entry name" value="Cyt_c_oxase-like_su1_dom"/>
</dbReference>
<evidence type="ECO:0000256" key="2">
    <source>
        <dbReference type="ARBA" id="ARBA00001971"/>
    </source>
</evidence>
<evidence type="ECO:0000256" key="16">
    <source>
        <dbReference type="ARBA" id="ARBA00022967"/>
    </source>
</evidence>
<evidence type="ECO:0000256" key="19">
    <source>
        <dbReference type="ARBA" id="ARBA00023004"/>
    </source>
</evidence>
<dbReference type="Pfam" id="PF00115">
    <property type="entry name" value="COX1"/>
    <property type="match status" value="1"/>
</dbReference>
<feature type="transmembrane region" description="Helical" evidence="25">
    <location>
        <begin position="379"/>
        <end position="400"/>
    </location>
</feature>
<organism evidence="27">
    <name type="scientific">Phyllotreta variipennis</name>
    <dbReference type="NCBI Taxonomy" id="1425530"/>
    <lineage>
        <taxon>Eukaryota</taxon>
        <taxon>Metazoa</taxon>
        <taxon>Ecdysozoa</taxon>
        <taxon>Arthropoda</taxon>
        <taxon>Hexapoda</taxon>
        <taxon>Insecta</taxon>
        <taxon>Pterygota</taxon>
        <taxon>Neoptera</taxon>
        <taxon>Endopterygota</taxon>
        <taxon>Coleoptera</taxon>
        <taxon>Polyphaga</taxon>
        <taxon>Cucujiformia</taxon>
        <taxon>Chrysomeloidea</taxon>
        <taxon>Chrysomelidae</taxon>
        <taxon>Galerucinae</taxon>
        <taxon>Alticini</taxon>
        <taxon>Phyllotreta</taxon>
    </lineage>
</organism>
<accession>A0A3G1GNU4</accession>
<keyword evidence="11 24" id="KW-0679">Respiratory chain</keyword>
<sequence length="514" mass="57513">MLPNKWLFSTNHKDIGTLYFIFGIWSGMVGMSMSMLIRIELAAPGSLIGNDQIYNVIVTAHAFIMIFFMVMPIMIGGFGNWLVPLMIGAPDMAFPRMNNMSFWLLPPSLFLLIMSSIVENGAGTGWTVYPPLSSNISHAGSSVDLTIFSLHLAGISSILGAINFITTIINMRPKGMTFDRMPLFVWAVLITAVLLLLSLPVLAGAITMLLTDRNLNTSFFDPMGGGDPILYQHLFWFFGHPEVYILILPGFGMISHIVNQESSKKESFGTLGMIYAMMSIGILGFIVWAHHMFTVGMDVDTRAYFTSATMIIAIPTGIKIFSWLATFHGKKINFNPSTLWTLGFIFLFTIGGLTGVILANSSIDIILHDTYYVVAHFHYVLSMGAVFAIMAGFIQWFPLFTGITMNNFLLKIQFFIMFIGVNLTFFPQHFLGLMGMPRRYSDYPDFLMKWNIISSIGSIISMISIMLLIYIIWESLSNQRKSLASLSLNSSIEWLQHQPPAEHSYSELPMLTSK</sequence>
<dbReference type="InterPro" id="IPR023615">
    <property type="entry name" value="Cyt_c_Oxase_su1_BS"/>
</dbReference>
<comment type="catalytic activity">
    <reaction evidence="23">
        <text>4 Fe(II)-[cytochrome c] + O2 + 8 H(+)(in) = 4 Fe(III)-[cytochrome c] + 2 H2O + 4 H(+)(out)</text>
        <dbReference type="Rhea" id="RHEA:11436"/>
        <dbReference type="Rhea" id="RHEA-COMP:10350"/>
        <dbReference type="Rhea" id="RHEA-COMP:14399"/>
        <dbReference type="ChEBI" id="CHEBI:15377"/>
        <dbReference type="ChEBI" id="CHEBI:15378"/>
        <dbReference type="ChEBI" id="CHEBI:15379"/>
        <dbReference type="ChEBI" id="CHEBI:29033"/>
        <dbReference type="ChEBI" id="CHEBI:29034"/>
        <dbReference type="EC" id="7.1.1.9"/>
    </reaction>
    <physiologicalReaction direction="left-to-right" evidence="23">
        <dbReference type="Rhea" id="RHEA:11437"/>
    </physiologicalReaction>
</comment>
<comment type="subunit">
    <text evidence="6">Component of the cytochrome c oxidase (complex IV, CIV), a multisubunit enzyme composed of a catalytic core of 3 subunits and several supernumerary subunits. The complex exists as a monomer or a dimer and forms supercomplexes (SCs) in the inner mitochondrial membrane with ubiquinol-cytochrome c oxidoreductase (cytochrome b-c1 complex, complex III, CIII).</text>
</comment>
<dbReference type="GO" id="GO:0006123">
    <property type="term" value="P:mitochondrial electron transport, cytochrome c to oxygen"/>
    <property type="evidence" value="ECO:0007669"/>
    <property type="project" value="TreeGrafter"/>
</dbReference>
<feature type="transmembrane region" description="Helical" evidence="25">
    <location>
        <begin position="109"/>
        <end position="129"/>
    </location>
</feature>
<keyword evidence="20 24" id="KW-0186">Copper</keyword>
<dbReference type="InterPro" id="IPR000883">
    <property type="entry name" value="Cyt_C_Oxase_1"/>
</dbReference>
<name>A0A3G1GNU4_9CUCU</name>
<geneLocation type="mitochondrion" evidence="27"/>
<evidence type="ECO:0000256" key="18">
    <source>
        <dbReference type="ARBA" id="ARBA00022989"/>
    </source>
</evidence>
<keyword evidence="21 24" id="KW-0496">Mitochondrion</keyword>
<keyword evidence="13 24" id="KW-0479">Metal-binding</keyword>
<feature type="transmembrane region" description="Helical" evidence="25">
    <location>
        <begin position="149"/>
        <end position="171"/>
    </location>
</feature>
<evidence type="ECO:0000256" key="7">
    <source>
        <dbReference type="ARBA" id="ARBA00012949"/>
    </source>
</evidence>
<evidence type="ECO:0000259" key="26">
    <source>
        <dbReference type="PROSITE" id="PS50855"/>
    </source>
</evidence>
<comment type="pathway">
    <text evidence="4 24">Energy metabolism; oxidative phosphorylation.</text>
</comment>
<dbReference type="SUPFAM" id="SSF81442">
    <property type="entry name" value="Cytochrome c oxidase subunit I-like"/>
    <property type="match status" value="1"/>
</dbReference>
<keyword evidence="19 24" id="KW-0408">Iron</keyword>
<keyword evidence="17 24" id="KW-0249">Electron transport</keyword>
<evidence type="ECO:0000256" key="15">
    <source>
        <dbReference type="ARBA" id="ARBA00022842"/>
    </source>
</evidence>